<dbReference type="InterPro" id="IPR037523">
    <property type="entry name" value="VOC_core"/>
</dbReference>
<dbReference type="InterPro" id="IPR029068">
    <property type="entry name" value="Glyas_Bleomycin-R_OHBP_Dase"/>
</dbReference>
<dbReference type="Pfam" id="PF00903">
    <property type="entry name" value="Glyoxalase"/>
    <property type="match status" value="1"/>
</dbReference>
<dbReference type="Gene3D" id="3.10.180.10">
    <property type="entry name" value="2,3-Dihydroxybiphenyl 1,2-Dioxygenase, domain 1"/>
    <property type="match status" value="1"/>
</dbReference>
<sequence length="317" mass="35476">MALNGLLDIELSVPNPTELSEFWERRGMLRTADGVLGTADRAVQMRIQEAEYRHMSELHMSCSSESDLTEIAMRIGEMGVPSTISGTRLTCIDPVFRHRVVIDVTAPHPLTPTQRRAWNHPGEQDRINSRAEATIETVNRPPRRLGHIVLGTPHFQKANEFYFDGLGFKVSDQILNGVATFGRIEQDHHNLLIQPAPTSYINHYALEMDDFDAIGKAGQSVLEECPDAHVVGVGRHFLGSNVFWYLNDPAGTMFELFSDIDQIVDDGAWERDQCKRDWMGSDGDAPVSIWGPKEPETFFNPADLPLIAAAREKLGLE</sequence>
<protein>
    <submittedName>
        <fullName evidence="2">Unannotated protein</fullName>
    </submittedName>
</protein>
<evidence type="ECO:0000313" key="2">
    <source>
        <dbReference type="EMBL" id="CAB4806865.1"/>
    </source>
</evidence>
<evidence type="ECO:0000259" key="1">
    <source>
        <dbReference type="PROSITE" id="PS51819"/>
    </source>
</evidence>
<organism evidence="2">
    <name type="scientific">freshwater metagenome</name>
    <dbReference type="NCBI Taxonomy" id="449393"/>
    <lineage>
        <taxon>unclassified sequences</taxon>
        <taxon>metagenomes</taxon>
        <taxon>ecological metagenomes</taxon>
    </lineage>
</organism>
<accession>A0A6J6YEH3</accession>
<dbReference type="SUPFAM" id="SSF54593">
    <property type="entry name" value="Glyoxalase/Bleomycin resistance protein/Dihydroxybiphenyl dioxygenase"/>
    <property type="match status" value="1"/>
</dbReference>
<proteinExistence type="predicted"/>
<dbReference type="EMBL" id="CAFBPF010000210">
    <property type="protein sequence ID" value="CAB5023351.1"/>
    <property type="molecule type" value="Genomic_DNA"/>
</dbReference>
<reference evidence="2" key="1">
    <citation type="submission" date="2020-05" db="EMBL/GenBank/DDBJ databases">
        <authorList>
            <person name="Chiriac C."/>
            <person name="Salcher M."/>
            <person name="Ghai R."/>
            <person name="Kavagutti S V."/>
        </authorList>
    </citation>
    <scope>NUCLEOTIDE SEQUENCE</scope>
</reference>
<dbReference type="InterPro" id="IPR004360">
    <property type="entry name" value="Glyas_Fos-R_dOase_dom"/>
</dbReference>
<gene>
    <name evidence="2" type="ORF">UFOPK2996_01379</name>
    <name evidence="3" type="ORF">UFOPK4071_01354</name>
</gene>
<dbReference type="PROSITE" id="PS51819">
    <property type="entry name" value="VOC"/>
    <property type="match status" value="1"/>
</dbReference>
<dbReference type="EMBL" id="CAFAAH010000228">
    <property type="protein sequence ID" value="CAB4806865.1"/>
    <property type="molecule type" value="Genomic_DNA"/>
</dbReference>
<dbReference type="AlphaFoldDB" id="A0A6J6YEH3"/>
<name>A0A6J6YEH3_9ZZZZ</name>
<feature type="domain" description="VOC" evidence="1">
    <location>
        <begin position="144"/>
        <end position="259"/>
    </location>
</feature>
<evidence type="ECO:0000313" key="3">
    <source>
        <dbReference type="EMBL" id="CAB5023351.1"/>
    </source>
</evidence>